<dbReference type="Proteomes" id="UP000295632">
    <property type="component" value="Unassembled WGS sequence"/>
</dbReference>
<dbReference type="RefSeq" id="WP_166639276.1">
    <property type="nucleotide sequence ID" value="NZ_SNYJ01000009.1"/>
</dbReference>
<evidence type="ECO:0000313" key="2">
    <source>
        <dbReference type="EMBL" id="TDQ38636.1"/>
    </source>
</evidence>
<reference evidence="2 3" key="1">
    <citation type="submission" date="2019-03" db="EMBL/GenBank/DDBJ databases">
        <title>Genomic Encyclopedia of Type Strains, Phase IV (KMG-IV): sequencing the most valuable type-strain genomes for metagenomic binning, comparative biology and taxonomic classification.</title>
        <authorList>
            <person name="Goeker M."/>
        </authorList>
    </citation>
    <scope>NUCLEOTIDE SEQUENCE [LARGE SCALE GENOMIC DNA]</scope>
    <source>
        <strain evidence="2 3">DSM 28697</strain>
    </source>
</reference>
<organism evidence="2 3">
    <name type="scientific">Aureibacillus halotolerans</name>
    <dbReference type="NCBI Taxonomy" id="1508390"/>
    <lineage>
        <taxon>Bacteria</taxon>
        <taxon>Bacillati</taxon>
        <taxon>Bacillota</taxon>
        <taxon>Bacilli</taxon>
        <taxon>Bacillales</taxon>
        <taxon>Bacillaceae</taxon>
        <taxon>Aureibacillus</taxon>
    </lineage>
</organism>
<evidence type="ECO:0000313" key="3">
    <source>
        <dbReference type="Proteomes" id="UP000295632"/>
    </source>
</evidence>
<name>A0A4R6TZ64_9BACI</name>
<dbReference type="Pfam" id="PF14082">
    <property type="entry name" value="SduA_C"/>
    <property type="match status" value="1"/>
</dbReference>
<comment type="caution">
    <text evidence="2">The sequence shown here is derived from an EMBL/GenBank/DDBJ whole genome shotgun (WGS) entry which is preliminary data.</text>
</comment>
<evidence type="ECO:0000259" key="1">
    <source>
        <dbReference type="Pfam" id="PF14082"/>
    </source>
</evidence>
<protein>
    <submittedName>
        <fullName evidence="2">Uncharacterized protein DUF4263</fullName>
    </submittedName>
</protein>
<keyword evidence="3" id="KW-1185">Reference proteome</keyword>
<gene>
    <name evidence="2" type="ORF">EV213_1093</name>
</gene>
<accession>A0A4R6TZ64</accession>
<proteinExistence type="predicted"/>
<dbReference type="InterPro" id="IPR025359">
    <property type="entry name" value="SduA_C"/>
</dbReference>
<feature type="domain" description="Shedu protein SduA C-terminal" evidence="1">
    <location>
        <begin position="41"/>
        <end position="204"/>
    </location>
</feature>
<dbReference type="AlphaFoldDB" id="A0A4R6TZ64"/>
<dbReference type="EMBL" id="SNYJ01000009">
    <property type="protein sequence ID" value="TDQ38636.1"/>
    <property type="molecule type" value="Genomic_DNA"/>
</dbReference>
<sequence>MNILSRSYEIIKDAPKEIAWEDYETKSKEEFYTLLSSSSDNEAVFQNFFEENPSYMPGALELFGQSGHYPFMHSLVSQPRIGSSYTRIPDFVWLAQNSLDFSPVFVEIEKPSKLMFNKSGSTKAEFTQAIDQIYEWKSILKKPANQLLLFDFFNIPQEIREKNFKPQFLLIYGRREEYENKELLRDKRATMRQENIDIMSFDRLRPIRDYYQFITSTVWNKEYRVKSIAPTFKYRPDCAQELASVRDFKEAIKNMRHTSPERKEFLEMRYDYWVEFSNSDQKGLIHSGEGE</sequence>